<dbReference type="EMBL" id="JAYGGQ010000018">
    <property type="protein sequence ID" value="MEA5456843.1"/>
    <property type="molecule type" value="Genomic_DNA"/>
</dbReference>
<keyword evidence="1" id="KW-0378">Hydrolase</keyword>
<dbReference type="InterPro" id="IPR006175">
    <property type="entry name" value="YjgF/YER057c/UK114"/>
</dbReference>
<dbReference type="RefSeq" id="WP_323280753.1">
    <property type="nucleotide sequence ID" value="NZ_JAYGGQ010000018.1"/>
</dbReference>
<proteinExistence type="predicted"/>
<dbReference type="GO" id="GO:0016787">
    <property type="term" value="F:hydrolase activity"/>
    <property type="evidence" value="ECO:0007669"/>
    <property type="project" value="UniProtKB-KW"/>
</dbReference>
<evidence type="ECO:0000313" key="2">
    <source>
        <dbReference type="Proteomes" id="UP001304769"/>
    </source>
</evidence>
<name>A0ABU5TAY2_9MICC</name>
<dbReference type="SUPFAM" id="SSF55298">
    <property type="entry name" value="YjgF-like"/>
    <property type="match status" value="1"/>
</dbReference>
<dbReference type="PANTHER" id="PTHR43857">
    <property type="entry name" value="BLR7761 PROTEIN"/>
    <property type="match status" value="1"/>
</dbReference>
<sequence>MPSELFAIDVPGVTGPTAPYPSAVRVGDCVFVSGQVSLDEAGAVVGPDDAYAQTRQCLRRLDSVLGHFGLGLENVASTTVYLTDSQLADAYNAAWADAFGSHRPARATVVCGLLDERFLVEVQAVAWFGER</sequence>
<gene>
    <name evidence="1" type="ORF">SPF06_19145</name>
</gene>
<dbReference type="Pfam" id="PF01042">
    <property type="entry name" value="Ribonuc_L-PSP"/>
    <property type="match status" value="1"/>
</dbReference>
<dbReference type="EC" id="3.5.-.-" evidence="1"/>
<evidence type="ECO:0000313" key="1">
    <source>
        <dbReference type="EMBL" id="MEA5456843.1"/>
    </source>
</evidence>
<dbReference type="Gene3D" id="3.30.1330.40">
    <property type="entry name" value="RutC-like"/>
    <property type="match status" value="1"/>
</dbReference>
<dbReference type="Proteomes" id="UP001304769">
    <property type="component" value="Unassembled WGS sequence"/>
</dbReference>
<accession>A0ABU5TAY2</accession>
<dbReference type="PANTHER" id="PTHR43857:SF1">
    <property type="entry name" value="YJGH FAMILY PROTEIN"/>
    <property type="match status" value="1"/>
</dbReference>
<reference evidence="1 2" key="1">
    <citation type="submission" date="2023-12" db="EMBL/GenBank/DDBJ databases">
        <title>Sinomonas terricola sp. nov, isolated from litchi orchard soil in Guangdong, PR China.</title>
        <authorList>
            <person name="Jiaxin W."/>
            <person name="Yang Z."/>
            <person name="Honghui Z."/>
        </authorList>
    </citation>
    <scope>NUCLEOTIDE SEQUENCE [LARGE SCALE GENOMIC DNA]</scope>
    <source>
        <strain evidence="1 2">JGH33</strain>
    </source>
</reference>
<dbReference type="InterPro" id="IPR035959">
    <property type="entry name" value="RutC-like_sf"/>
</dbReference>
<keyword evidence="2" id="KW-1185">Reference proteome</keyword>
<comment type="caution">
    <text evidence="1">The sequence shown here is derived from an EMBL/GenBank/DDBJ whole genome shotgun (WGS) entry which is preliminary data.</text>
</comment>
<dbReference type="CDD" id="cd00448">
    <property type="entry name" value="YjgF_YER057c_UK114_family"/>
    <property type="match status" value="1"/>
</dbReference>
<protein>
    <submittedName>
        <fullName evidence="1">RidA family protein</fullName>
        <ecNumber evidence="1">3.5.-.-</ecNumber>
    </submittedName>
</protein>
<organism evidence="1 2">
    <name type="scientific">Sinomonas terricola</name>
    <dbReference type="NCBI Taxonomy" id="3110330"/>
    <lineage>
        <taxon>Bacteria</taxon>
        <taxon>Bacillati</taxon>
        <taxon>Actinomycetota</taxon>
        <taxon>Actinomycetes</taxon>
        <taxon>Micrococcales</taxon>
        <taxon>Micrococcaceae</taxon>
        <taxon>Sinomonas</taxon>
    </lineage>
</organism>